<sequence length="329" mass="35976">MPSILLFGVTGLVGCKFLLASHVVLALKEEYPNLPVTVFLRNNALDVYLYETAGVQRIVHGTFDERDKIIALAKEHDVVINVGSSWDVPLSEAIVEGLNQQPETKKKTLMHMSGAGNFVDKRWTDGAFHPEAKIWDDNNPEDMKLINPSMLNGGPDTVILNAGKRGKIGTYIVFPSGIYGEAAGPVPALGVVQLIFREKAKELGFVPYIGEGSAIFNCLHVNAIAPFMLKVLDLALQDDTPQGSVYERCFLIGGEEIPWKNASEAFAKVLHTEGLVPSPQARSVTLEEAGEGELPMLMASNVMFASRRAEKLGYKHNEVGLVEFLSQSR</sequence>
<accession>W9WA71</accession>
<dbReference type="RefSeq" id="XP_007750502.1">
    <property type="nucleotide sequence ID" value="XM_007752312.1"/>
</dbReference>
<evidence type="ECO:0000313" key="2">
    <source>
        <dbReference type="Proteomes" id="UP000019471"/>
    </source>
</evidence>
<dbReference type="HOGENOM" id="CLU_007383_12_2_1"/>
<dbReference type="SUPFAM" id="SSF51735">
    <property type="entry name" value="NAD(P)-binding Rossmann-fold domains"/>
    <property type="match status" value="1"/>
</dbReference>
<comment type="caution">
    <text evidence="1">The sequence shown here is derived from an EMBL/GenBank/DDBJ whole genome shotgun (WGS) entry which is preliminary data.</text>
</comment>
<dbReference type="GO" id="GO:0005737">
    <property type="term" value="C:cytoplasm"/>
    <property type="evidence" value="ECO:0007669"/>
    <property type="project" value="TreeGrafter"/>
</dbReference>
<dbReference type="OrthoDB" id="10262413at2759"/>
<evidence type="ECO:0008006" key="3">
    <source>
        <dbReference type="Google" id="ProtNLM"/>
    </source>
</evidence>
<protein>
    <recommendedName>
        <fullName evidence="3">NAD-dependent epimerase/dehydratase domain-containing protein</fullName>
    </recommendedName>
</protein>
<dbReference type="EMBL" id="AMGX01000028">
    <property type="protein sequence ID" value="EXJ61426.1"/>
    <property type="molecule type" value="Genomic_DNA"/>
</dbReference>
<dbReference type="STRING" id="1182543.W9WA71"/>
<dbReference type="InterPro" id="IPR036291">
    <property type="entry name" value="NAD(P)-bd_dom_sf"/>
</dbReference>
<dbReference type="GeneID" id="19196429"/>
<name>W9WA71_9EURO</name>
<organism evidence="1 2">
    <name type="scientific">Cladophialophora psammophila CBS 110553</name>
    <dbReference type="NCBI Taxonomy" id="1182543"/>
    <lineage>
        <taxon>Eukaryota</taxon>
        <taxon>Fungi</taxon>
        <taxon>Dikarya</taxon>
        <taxon>Ascomycota</taxon>
        <taxon>Pezizomycotina</taxon>
        <taxon>Eurotiomycetes</taxon>
        <taxon>Chaetothyriomycetidae</taxon>
        <taxon>Chaetothyriales</taxon>
        <taxon>Herpotrichiellaceae</taxon>
        <taxon>Cladophialophora</taxon>
    </lineage>
</organism>
<dbReference type="InterPro" id="IPR051783">
    <property type="entry name" value="NAD(P)-dependent_oxidoreduct"/>
</dbReference>
<keyword evidence="2" id="KW-1185">Reference proteome</keyword>
<dbReference type="eggNOG" id="ENOG502S4W8">
    <property type="taxonomic scope" value="Eukaryota"/>
</dbReference>
<dbReference type="GO" id="GO:0004029">
    <property type="term" value="F:aldehyde dehydrogenase (NAD+) activity"/>
    <property type="evidence" value="ECO:0007669"/>
    <property type="project" value="TreeGrafter"/>
</dbReference>
<proteinExistence type="predicted"/>
<gene>
    <name evidence="1" type="ORF">A1O5_11741</name>
</gene>
<evidence type="ECO:0000313" key="1">
    <source>
        <dbReference type="EMBL" id="EXJ61426.1"/>
    </source>
</evidence>
<dbReference type="AlphaFoldDB" id="W9WA71"/>
<reference evidence="1 2" key="1">
    <citation type="submission" date="2013-03" db="EMBL/GenBank/DDBJ databases">
        <title>The Genome Sequence of Cladophialophora psammophila CBS 110553.</title>
        <authorList>
            <consortium name="The Broad Institute Genomics Platform"/>
            <person name="Cuomo C."/>
            <person name="de Hoog S."/>
            <person name="Gorbushina A."/>
            <person name="Walker B."/>
            <person name="Young S.K."/>
            <person name="Zeng Q."/>
            <person name="Gargeya S."/>
            <person name="Fitzgerald M."/>
            <person name="Haas B."/>
            <person name="Abouelleil A."/>
            <person name="Allen A.W."/>
            <person name="Alvarado L."/>
            <person name="Arachchi H.M."/>
            <person name="Berlin A.M."/>
            <person name="Chapman S.B."/>
            <person name="Gainer-Dewar J."/>
            <person name="Goldberg J."/>
            <person name="Griggs A."/>
            <person name="Gujja S."/>
            <person name="Hansen M."/>
            <person name="Howarth C."/>
            <person name="Imamovic A."/>
            <person name="Ireland A."/>
            <person name="Larimer J."/>
            <person name="McCowan C."/>
            <person name="Murphy C."/>
            <person name="Pearson M."/>
            <person name="Poon T.W."/>
            <person name="Priest M."/>
            <person name="Roberts A."/>
            <person name="Saif S."/>
            <person name="Shea T."/>
            <person name="Sisk P."/>
            <person name="Sykes S."/>
            <person name="Wortman J."/>
            <person name="Nusbaum C."/>
            <person name="Birren B."/>
        </authorList>
    </citation>
    <scope>NUCLEOTIDE SEQUENCE [LARGE SCALE GENOMIC DNA]</scope>
    <source>
        <strain evidence="1 2">CBS 110553</strain>
    </source>
</reference>
<dbReference type="PANTHER" id="PTHR48079:SF6">
    <property type="entry name" value="NAD(P)-BINDING DOMAIN-CONTAINING PROTEIN-RELATED"/>
    <property type="match status" value="1"/>
</dbReference>
<dbReference type="Gene3D" id="3.40.50.720">
    <property type="entry name" value="NAD(P)-binding Rossmann-like Domain"/>
    <property type="match status" value="2"/>
</dbReference>
<dbReference type="PANTHER" id="PTHR48079">
    <property type="entry name" value="PROTEIN YEEZ"/>
    <property type="match status" value="1"/>
</dbReference>
<dbReference type="Proteomes" id="UP000019471">
    <property type="component" value="Unassembled WGS sequence"/>
</dbReference>